<dbReference type="PRINTS" id="PR00318">
    <property type="entry name" value="GPROTEINA"/>
</dbReference>
<dbReference type="GO" id="GO:0005525">
    <property type="term" value="F:GTP binding"/>
    <property type="evidence" value="ECO:0007669"/>
    <property type="project" value="UniProtKB-KW"/>
</dbReference>
<dbReference type="Proteomes" id="UP000053989">
    <property type="component" value="Unassembled WGS sequence"/>
</dbReference>
<evidence type="ECO:0000313" key="9">
    <source>
        <dbReference type="Proteomes" id="UP000053989"/>
    </source>
</evidence>
<evidence type="ECO:0000256" key="2">
    <source>
        <dbReference type="ARBA" id="ARBA00022741"/>
    </source>
</evidence>
<evidence type="ECO:0000256" key="7">
    <source>
        <dbReference type="SAM" id="MobiDB-lite"/>
    </source>
</evidence>
<accession>A0A0C3DMI8</accession>
<dbReference type="Gene3D" id="1.10.400.10">
    <property type="entry name" value="GI Alpha 1, domain 2-like"/>
    <property type="match status" value="1"/>
</dbReference>
<dbReference type="InterPro" id="IPR001019">
    <property type="entry name" value="Gprotein_alpha_su"/>
</dbReference>
<dbReference type="InParanoid" id="A0A0C3DMI8"/>
<dbReference type="FunFam" id="3.40.50.300:FF:000692">
    <property type="entry name" value="Guanine nucleotide-binding protein subunit alpha"/>
    <property type="match status" value="1"/>
</dbReference>
<dbReference type="GO" id="GO:0003924">
    <property type="term" value="F:GTPase activity"/>
    <property type="evidence" value="ECO:0007669"/>
    <property type="project" value="InterPro"/>
</dbReference>
<feature type="region of interest" description="Disordered" evidence="7">
    <location>
        <begin position="228"/>
        <end position="249"/>
    </location>
</feature>
<keyword evidence="6" id="KW-0460">Magnesium</keyword>
<reference evidence="9" key="2">
    <citation type="submission" date="2015-01" db="EMBL/GenBank/DDBJ databases">
        <title>Evolutionary Origins and Diversification of the Mycorrhizal Mutualists.</title>
        <authorList>
            <consortium name="DOE Joint Genome Institute"/>
            <consortium name="Mycorrhizal Genomics Consortium"/>
            <person name="Kohler A."/>
            <person name="Kuo A."/>
            <person name="Nagy L.G."/>
            <person name="Floudas D."/>
            <person name="Copeland A."/>
            <person name="Barry K.W."/>
            <person name="Cichocki N."/>
            <person name="Veneault-Fourrey C."/>
            <person name="LaButti K."/>
            <person name="Lindquist E.A."/>
            <person name="Lipzen A."/>
            <person name="Lundell T."/>
            <person name="Morin E."/>
            <person name="Murat C."/>
            <person name="Riley R."/>
            <person name="Ohm R."/>
            <person name="Sun H."/>
            <person name="Tunlid A."/>
            <person name="Henrissat B."/>
            <person name="Grigoriev I.V."/>
            <person name="Hibbett D.S."/>
            <person name="Martin F."/>
        </authorList>
    </citation>
    <scope>NUCLEOTIDE SEQUENCE [LARGE SCALE GENOMIC DNA]</scope>
    <source>
        <strain evidence="9">Foug A</strain>
    </source>
</reference>
<evidence type="ECO:0000313" key="8">
    <source>
        <dbReference type="EMBL" id="KIM61875.1"/>
    </source>
</evidence>
<keyword evidence="9" id="KW-1185">Reference proteome</keyword>
<evidence type="ECO:0008006" key="10">
    <source>
        <dbReference type="Google" id="ProtNLM"/>
    </source>
</evidence>
<evidence type="ECO:0000256" key="3">
    <source>
        <dbReference type="ARBA" id="ARBA00023134"/>
    </source>
</evidence>
<dbReference type="SUPFAM" id="SSF52540">
    <property type="entry name" value="P-loop containing nucleoside triphosphate hydrolases"/>
    <property type="match status" value="1"/>
</dbReference>
<dbReference type="Gene3D" id="3.40.50.300">
    <property type="entry name" value="P-loop containing nucleotide triphosphate hydrolases"/>
    <property type="match status" value="2"/>
</dbReference>
<keyword evidence="2 5" id="KW-0547">Nucleotide-binding</keyword>
<proteinExistence type="predicted"/>
<feature type="region of interest" description="Disordered" evidence="7">
    <location>
        <begin position="1"/>
        <end position="36"/>
    </location>
</feature>
<feature type="region of interest" description="Disordered" evidence="7">
    <location>
        <begin position="183"/>
        <end position="214"/>
    </location>
</feature>
<gene>
    <name evidence="8" type="ORF">SCLCIDRAFT_860285</name>
</gene>
<dbReference type="InterPro" id="IPR011025">
    <property type="entry name" value="GproteinA_insert"/>
</dbReference>
<dbReference type="STRING" id="1036808.A0A0C3DMI8"/>
<feature type="compositionally biased region" description="Basic and acidic residues" evidence="7">
    <location>
        <begin position="22"/>
        <end position="36"/>
    </location>
</feature>
<evidence type="ECO:0000256" key="6">
    <source>
        <dbReference type="PIRSR" id="PIRSR601019-2"/>
    </source>
</evidence>
<feature type="compositionally biased region" description="Low complexity" evidence="7">
    <location>
        <begin position="127"/>
        <end position="136"/>
    </location>
</feature>
<evidence type="ECO:0000256" key="1">
    <source>
        <dbReference type="ARBA" id="ARBA00022723"/>
    </source>
</evidence>
<dbReference type="GO" id="GO:0007188">
    <property type="term" value="P:adenylate cyclase-modulating G protein-coupled receptor signaling pathway"/>
    <property type="evidence" value="ECO:0007669"/>
    <property type="project" value="TreeGrafter"/>
</dbReference>
<feature type="binding site" evidence="5">
    <location>
        <begin position="283"/>
        <end position="284"/>
    </location>
    <ligand>
        <name>GTP</name>
        <dbReference type="ChEBI" id="CHEBI:37565"/>
    </ligand>
</feature>
<keyword evidence="4" id="KW-0807">Transducer</keyword>
<dbReference type="InterPro" id="IPR027417">
    <property type="entry name" value="P-loop_NTPase"/>
</dbReference>
<protein>
    <recommendedName>
        <fullName evidence="10">G-alpha-domain-containing protein</fullName>
    </recommendedName>
</protein>
<feature type="binding site" evidence="5">
    <location>
        <begin position="413"/>
        <end position="416"/>
    </location>
    <ligand>
        <name>GTP</name>
        <dbReference type="ChEBI" id="CHEBI:37565"/>
    </ligand>
</feature>
<keyword evidence="1 6" id="KW-0479">Metal-binding</keyword>
<dbReference type="Pfam" id="PF00503">
    <property type="entry name" value="G-alpha"/>
    <property type="match status" value="1"/>
</dbReference>
<dbReference type="GO" id="GO:0046872">
    <property type="term" value="F:metal ion binding"/>
    <property type="evidence" value="ECO:0007669"/>
    <property type="project" value="UniProtKB-KW"/>
</dbReference>
<dbReference type="OrthoDB" id="5817230at2759"/>
<organism evidence="8 9">
    <name type="scientific">Scleroderma citrinum Foug A</name>
    <dbReference type="NCBI Taxonomy" id="1036808"/>
    <lineage>
        <taxon>Eukaryota</taxon>
        <taxon>Fungi</taxon>
        <taxon>Dikarya</taxon>
        <taxon>Basidiomycota</taxon>
        <taxon>Agaricomycotina</taxon>
        <taxon>Agaricomycetes</taxon>
        <taxon>Agaricomycetidae</taxon>
        <taxon>Boletales</taxon>
        <taxon>Sclerodermatineae</taxon>
        <taxon>Sclerodermataceae</taxon>
        <taxon>Scleroderma</taxon>
    </lineage>
</organism>
<dbReference type="GO" id="GO:0005834">
    <property type="term" value="C:heterotrimeric G-protein complex"/>
    <property type="evidence" value="ECO:0007669"/>
    <property type="project" value="TreeGrafter"/>
</dbReference>
<feature type="binding site" evidence="6">
    <location>
        <position position="314"/>
    </location>
    <ligand>
        <name>Mg(2+)</name>
        <dbReference type="ChEBI" id="CHEBI:18420"/>
    </ligand>
</feature>
<sequence>MVRISMDDPLATLAAPPPNETPEARQARERREAEARRINDAIDEQIRQERNSLKKKKRPVKILLIGQSESGKSATLKNFQLQYAREQWKLERMSWRAVIYLNLIRNVIEVLDLLVEAMAHADGDKQPSPSSPTSDVPDSDGEYRRRYPPSLTFTDKHRLLKIRLAPLRSVLVDLERRIGPGSQEVYSVSAPPADAREPQTPIPHSRSREFGVSSSNGWKSVLDKIRQATRGGAGPPSPNQKQRDPGHDEVTDIFAGCKDDMKKLWKDPVVKQILAHRRSKIEDSSGFFLDDIDRIAVPDYEPTDEDIVRARLRTVGVQEHRFIIDESPSFAPLSDHGKEWIMYDVGGTRSSRAAWASFFDDVDAIIFLSPISCFDERLREDRNVNRLEDSIQLWRSICSSRILAKTQIILFLNKCDILHKKMKRGVLVKDYVPSFADRKNDTMTVMKYFQEHFKDISKKCSPEPRTFFVHFTSVIDTKSTARTLKAVQESVLQQHLQKATLI</sequence>
<dbReference type="AlphaFoldDB" id="A0A0C3DMI8"/>
<dbReference type="CDD" id="cd00066">
    <property type="entry name" value="G-alpha"/>
    <property type="match status" value="1"/>
</dbReference>
<dbReference type="PANTHER" id="PTHR10218">
    <property type="entry name" value="GTP-BINDING PROTEIN ALPHA SUBUNIT"/>
    <property type="match status" value="1"/>
</dbReference>
<dbReference type="EMBL" id="KN822047">
    <property type="protein sequence ID" value="KIM61875.1"/>
    <property type="molecule type" value="Genomic_DNA"/>
</dbReference>
<dbReference type="GO" id="GO:0005737">
    <property type="term" value="C:cytoplasm"/>
    <property type="evidence" value="ECO:0007669"/>
    <property type="project" value="TreeGrafter"/>
</dbReference>
<name>A0A0C3DMI8_9AGAM</name>
<evidence type="ECO:0000256" key="5">
    <source>
        <dbReference type="PIRSR" id="PIRSR601019-1"/>
    </source>
</evidence>
<dbReference type="SUPFAM" id="SSF47895">
    <property type="entry name" value="Transducin (alpha subunit), insertion domain"/>
    <property type="match status" value="1"/>
</dbReference>
<dbReference type="GO" id="GO:0031683">
    <property type="term" value="F:G-protein beta/gamma-subunit complex binding"/>
    <property type="evidence" value="ECO:0007669"/>
    <property type="project" value="InterPro"/>
</dbReference>
<dbReference type="SMART" id="SM00275">
    <property type="entry name" value="G_alpha"/>
    <property type="match status" value="1"/>
</dbReference>
<dbReference type="PANTHER" id="PTHR10218:SF360">
    <property type="entry name" value="GUANINE NUCLEOTIDE-BINDING PROTEIN SUBUNIT ALPHA HOMOLOG"/>
    <property type="match status" value="1"/>
</dbReference>
<evidence type="ECO:0000256" key="4">
    <source>
        <dbReference type="ARBA" id="ARBA00023224"/>
    </source>
</evidence>
<feature type="region of interest" description="Disordered" evidence="7">
    <location>
        <begin position="122"/>
        <end position="149"/>
    </location>
</feature>
<dbReference type="GO" id="GO:0001664">
    <property type="term" value="F:G protein-coupled receptor binding"/>
    <property type="evidence" value="ECO:0007669"/>
    <property type="project" value="TreeGrafter"/>
</dbReference>
<keyword evidence="3 5" id="KW-0342">GTP-binding</keyword>
<dbReference type="HOGENOM" id="CLU_014184_1_1_1"/>
<dbReference type="PROSITE" id="PS51882">
    <property type="entry name" value="G_ALPHA"/>
    <property type="match status" value="1"/>
</dbReference>
<reference evidence="8 9" key="1">
    <citation type="submission" date="2014-04" db="EMBL/GenBank/DDBJ databases">
        <authorList>
            <consortium name="DOE Joint Genome Institute"/>
            <person name="Kuo A."/>
            <person name="Kohler A."/>
            <person name="Nagy L.G."/>
            <person name="Floudas D."/>
            <person name="Copeland A."/>
            <person name="Barry K.W."/>
            <person name="Cichocki N."/>
            <person name="Veneault-Fourrey C."/>
            <person name="LaButti K."/>
            <person name="Lindquist E.A."/>
            <person name="Lipzen A."/>
            <person name="Lundell T."/>
            <person name="Morin E."/>
            <person name="Murat C."/>
            <person name="Sun H."/>
            <person name="Tunlid A."/>
            <person name="Henrissat B."/>
            <person name="Grigoriev I.V."/>
            <person name="Hibbett D.S."/>
            <person name="Martin F."/>
            <person name="Nordberg H.P."/>
            <person name="Cantor M.N."/>
            <person name="Hua S.X."/>
        </authorList>
    </citation>
    <scope>NUCLEOTIDE SEQUENCE [LARGE SCALE GENOMIC DNA]</scope>
    <source>
        <strain evidence="8 9">Foug A</strain>
    </source>
</reference>